<proteinExistence type="predicted"/>
<dbReference type="Proteomes" id="UP000242877">
    <property type="component" value="Unassembled WGS sequence"/>
</dbReference>
<gene>
    <name evidence="1" type="ORF">AAP_02438</name>
</gene>
<evidence type="ECO:0000313" key="1">
    <source>
        <dbReference type="EMBL" id="KZZ93646.1"/>
    </source>
</evidence>
<accession>A0A168A9J3</accession>
<evidence type="ECO:0000313" key="2">
    <source>
        <dbReference type="Proteomes" id="UP000242877"/>
    </source>
</evidence>
<dbReference type="GO" id="GO:0005634">
    <property type="term" value="C:nucleus"/>
    <property type="evidence" value="ECO:0007669"/>
    <property type="project" value="TreeGrafter"/>
</dbReference>
<dbReference type="GO" id="GO:0000309">
    <property type="term" value="F:nicotinamide-nucleotide adenylyltransferase activity"/>
    <property type="evidence" value="ECO:0007669"/>
    <property type="project" value="TreeGrafter"/>
</dbReference>
<reference evidence="1 2" key="1">
    <citation type="journal article" date="2016" name="Genome Biol. Evol.">
        <title>Divergent and convergent evolution of fungal pathogenicity.</title>
        <authorList>
            <person name="Shang Y."/>
            <person name="Xiao G."/>
            <person name="Zheng P."/>
            <person name="Cen K."/>
            <person name="Zhan S."/>
            <person name="Wang C."/>
        </authorList>
    </citation>
    <scope>NUCLEOTIDE SEQUENCE [LARGE SCALE GENOMIC DNA]</scope>
    <source>
        <strain evidence="1 2">ARSEF 7405</strain>
    </source>
</reference>
<dbReference type="OrthoDB" id="5591297at2759"/>
<dbReference type="PANTHER" id="PTHR31285">
    <property type="entry name" value="NICOTINAMIDE MONONUCLEOTIDE ADENYLYLTRANSFERASE"/>
    <property type="match status" value="1"/>
</dbReference>
<protein>
    <submittedName>
        <fullName evidence="1">Rossmann-like alpha/beta/alpha sandwich fold protein</fullName>
    </submittedName>
</protein>
<dbReference type="InterPro" id="IPR014729">
    <property type="entry name" value="Rossmann-like_a/b/a_fold"/>
</dbReference>
<dbReference type="SUPFAM" id="SSF52374">
    <property type="entry name" value="Nucleotidylyl transferase"/>
    <property type="match status" value="1"/>
</dbReference>
<dbReference type="Gene3D" id="3.40.50.620">
    <property type="entry name" value="HUPs"/>
    <property type="match status" value="1"/>
</dbReference>
<name>A0A168A9J3_9EURO</name>
<dbReference type="PANTHER" id="PTHR31285:SF0">
    <property type="entry name" value="NICOTINAMIDE MONONUCLEOTIDE ADENYLYLTRANSFERASE"/>
    <property type="match status" value="1"/>
</dbReference>
<sequence length="292" mass="32873">MCKSLFTRTELIETLKSFKEGCTPFKVIKTINLSKRVTPEAVPDSEIIYVLDSSFNPPTKAHFAMALYAMNDWQRTQGLAAPARLLLLLATENADKPSKPASFEDRLIMMNMLALELAQQLDRRCPDHEMPKPQAIDIGVVKFPLFIDKANAIAASGVYSLLKTQVFFMGFDTLVRVLDPKYYKDKTLKSLQAFFAANMIILALRDSEDGPPVSEQRQFVERIAAGSLDAIHGYDWWSKRIEVVEKIMDFGDETVSSTRVRAAAKKRELDALAQLTPTDIANYVINQALYLE</sequence>
<dbReference type="EMBL" id="AZGZ01000008">
    <property type="protein sequence ID" value="KZZ93646.1"/>
    <property type="molecule type" value="Genomic_DNA"/>
</dbReference>
<dbReference type="GO" id="GO:0005737">
    <property type="term" value="C:cytoplasm"/>
    <property type="evidence" value="ECO:0007669"/>
    <property type="project" value="TreeGrafter"/>
</dbReference>
<organism evidence="1 2">
    <name type="scientific">Ascosphaera apis ARSEF 7405</name>
    <dbReference type="NCBI Taxonomy" id="392613"/>
    <lineage>
        <taxon>Eukaryota</taxon>
        <taxon>Fungi</taxon>
        <taxon>Dikarya</taxon>
        <taxon>Ascomycota</taxon>
        <taxon>Pezizomycotina</taxon>
        <taxon>Eurotiomycetes</taxon>
        <taxon>Eurotiomycetidae</taxon>
        <taxon>Onygenales</taxon>
        <taxon>Ascosphaeraceae</taxon>
        <taxon>Ascosphaera</taxon>
    </lineage>
</organism>
<dbReference type="GO" id="GO:0016887">
    <property type="term" value="F:ATP hydrolysis activity"/>
    <property type="evidence" value="ECO:0007669"/>
    <property type="project" value="TreeGrafter"/>
</dbReference>
<dbReference type="AlphaFoldDB" id="A0A168A9J3"/>
<comment type="caution">
    <text evidence="1">The sequence shown here is derived from an EMBL/GenBank/DDBJ whole genome shotgun (WGS) entry which is preliminary data.</text>
</comment>
<keyword evidence="2" id="KW-1185">Reference proteome</keyword>
<dbReference type="VEuPathDB" id="FungiDB:AAP_02438"/>